<evidence type="ECO:0000313" key="2">
    <source>
        <dbReference type="Proteomes" id="UP000265520"/>
    </source>
</evidence>
<feature type="non-terminal residue" evidence="1">
    <location>
        <position position="1"/>
    </location>
</feature>
<protein>
    <submittedName>
        <fullName evidence="1">Disease resistance protein (CC-NBS-LRR class) family protein</fullName>
    </submittedName>
</protein>
<accession>A0A392RCT9</accession>
<organism evidence="1 2">
    <name type="scientific">Trifolium medium</name>
    <dbReference type="NCBI Taxonomy" id="97028"/>
    <lineage>
        <taxon>Eukaryota</taxon>
        <taxon>Viridiplantae</taxon>
        <taxon>Streptophyta</taxon>
        <taxon>Embryophyta</taxon>
        <taxon>Tracheophyta</taxon>
        <taxon>Spermatophyta</taxon>
        <taxon>Magnoliopsida</taxon>
        <taxon>eudicotyledons</taxon>
        <taxon>Gunneridae</taxon>
        <taxon>Pentapetalae</taxon>
        <taxon>rosids</taxon>
        <taxon>fabids</taxon>
        <taxon>Fabales</taxon>
        <taxon>Fabaceae</taxon>
        <taxon>Papilionoideae</taxon>
        <taxon>50 kb inversion clade</taxon>
        <taxon>NPAAA clade</taxon>
        <taxon>Hologalegina</taxon>
        <taxon>IRL clade</taxon>
        <taxon>Trifolieae</taxon>
        <taxon>Trifolium</taxon>
    </lineage>
</organism>
<feature type="non-terminal residue" evidence="1">
    <location>
        <position position="116"/>
    </location>
</feature>
<dbReference type="Proteomes" id="UP000265520">
    <property type="component" value="Unassembled WGS sequence"/>
</dbReference>
<reference evidence="1 2" key="1">
    <citation type="journal article" date="2018" name="Front. Plant Sci.">
        <title>Red Clover (Trifolium pratense) and Zigzag Clover (T. medium) - A Picture of Genomic Similarities and Differences.</title>
        <authorList>
            <person name="Dluhosova J."/>
            <person name="Istvanek J."/>
            <person name="Nedelnik J."/>
            <person name="Repkova J."/>
        </authorList>
    </citation>
    <scope>NUCLEOTIDE SEQUENCE [LARGE SCALE GENOMIC DNA]</scope>
    <source>
        <strain evidence="2">cv. 10/8</strain>
        <tissue evidence="1">Leaf</tissue>
    </source>
</reference>
<comment type="caution">
    <text evidence="1">The sequence shown here is derived from an EMBL/GenBank/DDBJ whole genome shotgun (WGS) entry which is preliminary data.</text>
</comment>
<dbReference type="EMBL" id="LXQA010208830">
    <property type="protein sequence ID" value="MCI33952.1"/>
    <property type="molecule type" value="Genomic_DNA"/>
</dbReference>
<keyword evidence="2" id="KW-1185">Reference proteome</keyword>
<proteinExistence type="predicted"/>
<name>A0A392RCT9_9FABA</name>
<sequence>TVSKTPNLKNIVQKLFRHYGHDEPPLADNEDAGLEIESFVETLQAQVQDCEIQAQVPDCEIQAQVPDCKILITSRVVIPRFETSSLMPPLNNDDAVTLFRHVALPKDGKKRTYDPD</sequence>
<evidence type="ECO:0000313" key="1">
    <source>
        <dbReference type="EMBL" id="MCI33952.1"/>
    </source>
</evidence>
<dbReference type="AlphaFoldDB" id="A0A392RCT9"/>